<dbReference type="Proteomes" id="UP001215280">
    <property type="component" value="Unassembled WGS sequence"/>
</dbReference>
<accession>A0AAD7HKX6</accession>
<proteinExistence type="predicted"/>
<comment type="caution">
    <text evidence="1">The sequence shown here is derived from an EMBL/GenBank/DDBJ whole genome shotgun (WGS) entry which is preliminary data.</text>
</comment>
<sequence length="234" mass="25705">MSYPPRLIAHPHRYQYIPLHNTKPSAYPISTAPVAGSEQFLPSAHNTASSLDSTGPVNQSRLHAASTPVAFSPTKGSPLKFPQPVYSPHPLFLPFPERLLPEMGIYPPDAPQQRHAEGSTPSLPPQYREMGPELTATSTPPAIYAASGLQNILFKNRAEAFALFESTDGADIFFPYSLQEAIEFFDMTPPTIYAVSGHRVGFKNPYVFLKTDGTKMLFSKSSEELEVFISKHAG</sequence>
<keyword evidence="2" id="KW-1185">Reference proteome</keyword>
<gene>
    <name evidence="1" type="ORF">DFH07DRAFT_971699</name>
</gene>
<dbReference type="EMBL" id="JARJLG010000251">
    <property type="protein sequence ID" value="KAJ7723098.1"/>
    <property type="molecule type" value="Genomic_DNA"/>
</dbReference>
<protein>
    <submittedName>
        <fullName evidence="1">Uncharacterized protein</fullName>
    </submittedName>
</protein>
<evidence type="ECO:0000313" key="1">
    <source>
        <dbReference type="EMBL" id="KAJ7723098.1"/>
    </source>
</evidence>
<name>A0AAD7HKX6_9AGAR</name>
<organism evidence="1 2">
    <name type="scientific">Mycena maculata</name>
    <dbReference type="NCBI Taxonomy" id="230809"/>
    <lineage>
        <taxon>Eukaryota</taxon>
        <taxon>Fungi</taxon>
        <taxon>Dikarya</taxon>
        <taxon>Basidiomycota</taxon>
        <taxon>Agaricomycotina</taxon>
        <taxon>Agaricomycetes</taxon>
        <taxon>Agaricomycetidae</taxon>
        <taxon>Agaricales</taxon>
        <taxon>Marasmiineae</taxon>
        <taxon>Mycenaceae</taxon>
        <taxon>Mycena</taxon>
    </lineage>
</organism>
<evidence type="ECO:0000313" key="2">
    <source>
        <dbReference type="Proteomes" id="UP001215280"/>
    </source>
</evidence>
<dbReference type="AlphaFoldDB" id="A0AAD7HKX6"/>
<reference evidence="1" key="1">
    <citation type="submission" date="2023-03" db="EMBL/GenBank/DDBJ databases">
        <title>Massive genome expansion in bonnet fungi (Mycena s.s.) driven by repeated elements and novel gene families across ecological guilds.</title>
        <authorList>
            <consortium name="Lawrence Berkeley National Laboratory"/>
            <person name="Harder C.B."/>
            <person name="Miyauchi S."/>
            <person name="Viragh M."/>
            <person name="Kuo A."/>
            <person name="Thoen E."/>
            <person name="Andreopoulos B."/>
            <person name="Lu D."/>
            <person name="Skrede I."/>
            <person name="Drula E."/>
            <person name="Henrissat B."/>
            <person name="Morin E."/>
            <person name="Kohler A."/>
            <person name="Barry K."/>
            <person name="LaButti K."/>
            <person name="Morin E."/>
            <person name="Salamov A."/>
            <person name="Lipzen A."/>
            <person name="Mereny Z."/>
            <person name="Hegedus B."/>
            <person name="Baldrian P."/>
            <person name="Stursova M."/>
            <person name="Weitz H."/>
            <person name="Taylor A."/>
            <person name="Grigoriev I.V."/>
            <person name="Nagy L.G."/>
            <person name="Martin F."/>
            <person name="Kauserud H."/>
        </authorList>
    </citation>
    <scope>NUCLEOTIDE SEQUENCE</scope>
    <source>
        <strain evidence="1">CBHHK188m</strain>
    </source>
</reference>